<dbReference type="InterPro" id="IPR041577">
    <property type="entry name" value="RT_RNaseH_2"/>
</dbReference>
<dbReference type="EMBL" id="JYDQ01004427">
    <property type="protein sequence ID" value="KRX96455.1"/>
    <property type="molecule type" value="Genomic_DNA"/>
</dbReference>
<dbReference type="OrthoDB" id="5920491at2759"/>
<dbReference type="Proteomes" id="UP000054783">
    <property type="component" value="Unassembled WGS sequence"/>
</dbReference>
<comment type="caution">
    <text evidence="2">The sequence shown here is derived from an EMBL/GenBank/DDBJ whole genome shotgun (WGS) entry which is preliminary data.</text>
</comment>
<dbReference type="InterPro" id="IPR051320">
    <property type="entry name" value="Viral_Replic_Matur_Polypro"/>
</dbReference>
<dbReference type="PANTHER" id="PTHR33064">
    <property type="entry name" value="POL PROTEIN"/>
    <property type="match status" value="1"/>
</dbReference>
<evidence type="ECO:0000313" key="3">
    <source>
        <dbReference type="Proteomes" id="UP000054783"/>
    </source>
</evidence>
<dbReference type="STRING" id="990121.A0A0V0Y8E9"/>
<keyword evidence="3" id="KW-1185">Reference proteome</keyword>
<evidence type="ECO:0000259" key="1">
    <source>
        <dbReference type="Pfam" id="PF17919"/>
    </source>
</evidence>
<proteinExistence type="predicted"/>
<accession>A0A0V0Y8E9</accession>
<dbReference type="AlphaFoldDB" id="A0A0V0Y8E9"/>
<dbReference type="InterPro" id="IPR043128">
    <property type="entry name" value="Rev_trsase/Diguanyl_cyclase"/>
</dbReference>
<dbReference type="SUPFAM" id="SSF56672">
    <property type="entry name" value="DNA/RNA polymerases"/>
    <property type="match status" value="1"/>
</dbReference>
<gene>
    <name evidence="2" type="primary">Tf2-9</name>
    <name evidence="2" type="ORF">T12_14970</name>
</gene>
<sequence length="55" mass="6223">MREGGVANPLHALTKKGEKWHWGPKEEEAFTLLKKALVSPPILGHPDFDRTFLLD</sequence>
<evidence type="ECO:0000313" key="2">
    <source>
        <dbReference type="EMBL" id="KRX96455.1"/>
    </source>
</evidence>
<dbReference type="Gene3D" id="3.30.70.270">
    <property type="match status" value="1"/>
</dbReference>
<protein>
    <submittedName>
        <fullName evidence="2">Transposon Tf2-9 polyprotein</fullName>
    </submittedName>
</protein>
<dbReference type="InterPro" id="IPR043502">
    <property type="entry name" value="DNA/RNA_pol_sf"/>
</dbReference>
<name>A0A0V0Y8E9_9BILA</name>
<feature type="non-terminal residue" evidence="2">
    <location>
        <position position="55"/>
    </location>
</feature>
<feature type="domain" description="Reverse transcriptase/retrotransposon-derived protein RNase H-like" evidence="1">
    <location>
        <begin position="22"/>
        <end position="54"/>
    </location>
</feature>
<dbReference type="Pfam" id="PF17919">
    <property type="entry name" value="RT_RNaseH_2"/>
    <property type="match status" value="1"/>
</dbReference>
<dbReference type="PANTHER" id="PTHR33064:SF37">
    <property type="entry name" value="RIBONUCLEASE H"/>
    <property type="match status" value="1"/>
</dbReference>
<reference evidence="2 3" key="1">
    <citation type="submission" date="2015-01" db="EMBL/GenBank/DDBJ databases">
        <title>Evolution of Trichinella species and genotypes.</title>
        <authorList>
            <person name="Korhonen P.K."/>
            <person name="Edoardo P."/>
            <person name="Giuseppe L.R."/>
            <person name="Gasser R.B."/>
        </authorList>
    </citation>
    <scope>NUCLEOTIDE SEQUENCE [LARGE SCALE GENOMIC DNA]</scope>
    <source>
        <strain evidence="2">ISS2496</strain>
    </source>
</reference>
<organism evidence="2 3">
    <name type="scientific">Trichinella patagoniensis</name>
    <dbReference type="NCBI Taxonomy" id="990121"/>
    <lineage>
        <taxon>Eukaryota</taxon>
        <taxon>Metazoa</taxon>
        <taxon>Ecdysozoa</taxon>
        <taxon>Nematoda</taxon>
        <taxon>Enoplea</taxon>
        <taxon>Dorylaimia</taxon>
        <taxon>Trichinellida</taxon>
        <taxon>Trichinellidae</taxon>
        <taxon>Trichinella</taxon>
    </lineage>
</organism>